<dbReference type="GO" id="GO:0006298">
    <property type="term" value="P:mismatch repair"/>
    <property type="evidence" value="ECO:0007669"/>
    <property type="project" value="InterPro"/>
</dbReference>
<proteinExistence type="inferred from homology"/>
<dbReference type="SUPFAM" id="SSF48334">
    <property type="entry name" value="DNA repair protein MutS, domain III"/>
    <property type="match status" value="1"/>
</dbReference>
<name>A0A078AYF9_STYLE</name>
<dbReference type="FunFam" id="1.10.1420.10:FF:000005">
    <property type="entry name" value="DNA mismatch repair protein"/>
    <property type="match status" value="1"/>
</dbReference>
<gene>
    <name evidence="10" type="primary">Contig14762.g15725</name>
    <name evidence="10" type="ORF">STYLEM_15344</name>
</gene>
<feature type="compositionally biased region" description="Polar residues" evidence="8">
    <location>
        <begin position="25"/>
        <end position="37"/>
    </location>
</feature>
<feature type="compositionally biased region" description="Basic and acidic residues" evidence="8">
    <location>
        <begin position="174"/>
        <end position="185"/>
    </location>
</feature>
<dbReference type="Gene3D" id="3.30.420.110">
    <property type="entry name" value="MutS, connector domain"/>
    <property type="match status" value="1"/>
</dbReference>
<dbReference type="AlphaFoldDB" id="A0A078AYF9"/>
<dbReference type="Gene3D" id="3.40.50.300">
    <property type="entry name" value="P-loop containing nucleotide triphosphate hydrolases"/>
    <property type="match status" value="1"/>
</dbReference>
<keyword evidence="6 7" id="KW-0234">DNA repair</keyword>
<feature type="compositionally biased region" description="Low complexity" evidence="8">
    <location>
        <begin position="11"/>
        <end position="24"/>
    </location>
</feature>
<evidence type="ECO:0000256" key="4">
    <source>
        <dbReference type="ARBA" id="ARBA00022840"/>
    </source>
</evidence>
<evidence type="ECO:0000256" key="5">
    <source>
        <dbReference type="ARBA" id="ARBA00023125"/>
    </source>
</evidence>
<dbReference type="Pfam" id="PF01624">
    <property type="entry name" value="MutS_I"/>
    <property type="match status" value="1"/>
</dbReference>
<reference evidence="10 11" key="1">
    <citation type="submission" date="2014-06" db="EMBL/GenBank/DDBJ databases">
        <authorList>
            <person name="Swart Estienne"/>
        </authorList>
    </citation>
    <scope>NUCLEOTIDE SEQUENCE [LARGE SCALE GENOMIC DNA]</scope>
    <source>
        <strain evidence="10 11">130c</strain>
    </source>
</reference>
<dbReference type="GO" id="GO:0032301">
    <property type="term" value="C:MutSalpha complex"/>
    <property type="evidence" value="ECO:0007669"/>
    <property type="project" value="TreeGrafter"/>
</dbReference>
<evidence type="ECO:0000256" key="3">
    <source>
        <dbReference type="ARBA" id="ARBA00022763"/>
    </source>
</evidence>
<dbReference type="InterPro" id="IPR027417">
    <property type="entry name" value="P-loop_NTPase"/>
</dbReference>
<dbReference type="PANTHER" id="PTHR11361">
    <property type="entry name" value="DNA MISMATCH REPAIR PROTEIN MUTS FAMILY MEMBER"/>
    <property type="match status" value="1"/>
</dbReference>
<dbReference type="InterPro" id="IPR016151">
    <property type="entry name" value="DNA_mismatch_repair_MutS_N"/>
</dbReference>
<dbReference type="PIRSF" id="PIRSF037677">
    <property type="entry name" value="DNA_mis_repair_Msh6"/>
    <property type="match status" value="1"/>
</dbReference>
<keyword evidence="5 6" id="KW-0238">DNA-binding</keyword>
<protein>
    <recommendedName>
        <fullName evidence="6">DNA mismatch repair protein</fullName>
    </recommendedName>
</protein>
<dbReference type="SUPFAM" id="SSF55271">
    <property type="entry name" value="DNA repair protein MutS, domain I"/>
    <property type="match status" value="1"/>
</dbReference>
<dbReference type="SUPFAM" id="SSF53150">
    <property type="entry name" value="DNA repair protein MutS, domain II"/>
    <property type="match status" value="1"/>
</dbReference>
<evidence type="ECO:0000313" key="10">
    <source>
        <dbReference type="EMBL" id="CDW86252.1"/>
    </source>
</evidence>
<feature type="compositionally biased region" description="Acidic residues" evidence="8">
    <location>
        <begin position="94"/>
        <end position="124"/>
    </location>
</feature>
<organism evidence="10 11">
    <name type="scientific">Stylonychia lemnae</name>
    <name type="common">Ciliate</name>
    <dbReference type="NCBI Taxonomy" id="5949"/>
    <lineage>
        <taxon>Eukaryota</taxon>
        <taxon>Sar</taxon>
        <taxon>Alveolata</taxon>
        <taxon>Ciliophora</taxon>
        <taxon>Intramacronucleata</taxon>
        <taxon>Spirotrichea</taxon>
        <taxon>Stichotrichia</taxon>
        <taxon>Sporadotrichida</taxon>
        <taxon>Oxytrichidae</taxon>
        <taxon>Stylonychinae</taxon>
        <taxon>Stylonychia</taxon>
    </lineage>
</organism>
<dbReference type="InterPro" id="IPR045076">
    <property type="entry name" value="MutS"/>
</dbReference>
<dbReference type="GO" id="GO:0140664">
    <property type="term" value="F:ATP-dependent DNA damage sensor activity"/>
    <property type="evidence" value="ECO:0007669"/>
    <property type="project" value="InterPro"/>
</dbReference>
<dbReference type="SUPFAM" id="SSF52540">
    <property type="entry name" value="P-loop containing nucleoside triphosphate hydrolases"/>
    <property type="match status" value="1"/>
</dbReference>
<dbReference type="PANTHER" id="PTHR11361:SF148">
    <property type="entry name" value="DNA MISMATCH REPAIR PROTEIN MSH6"/>
    <property type="match status" value="1"/>
</dbReference>
<evidence type="ECO:0000256" key="1">
    <source>
        <dbReference type="ARBA" id="ARBA00006271"/>
    </source>
</evidence>
<dbReference type="InterPro" id="IPR036187">
    <property type="entry name" value="DNA_mismatch_repair_MutS_sf"/>
</dbReference>
<dbReference type="SMART" id="SM00534">
    <property type="entry name" value="MUTSac"/>
    <property type="match status" value="1"/>
</dbReference>
<dbReference type="OrthoDB" id="10252754at2759"/>
<comment type="similarity">
    <text evidence="1 6 7">Belongs to the DNA mismatch repair MutS family.</text>
</comment>
<dbReference type="InterPro" id="IPR007696">
    <property type="entry name" value="DNA_mismatch_repair_MutS_core"/>
</dbReference>
<dbReference type="Pfam" id="PF05188">
    <property type="entry name" value="MutS_II"/>
    <property type="match status" value="1"/>
</dbReference>
<dbReference type="Pfam" id="PF05192">
    <property type="entry name" value="MutS_III"/>
    <property type="match status" value="1"/>
</dbReference>
<dbReference type="FunCoup" id="A0A078AYF9">
    <property type="interactions" value="440"/>
</dbReference>
<evidence type="ECO:0000313" key="11">
    <source>
        <dbReference type="Proteomes" id="UP000039865"/>
    </source>
</evidence>
<dbReference type="InParanoid" id="A0A078AYF9"/>
<evidence type="ECO:0000256" key="7">
    <source>
        <dbReference type="RuleBase" id="RU003756"/>
    </source>
</evidence>
<feature type="compositionally biased region" description="Basic residues" evidence="8">
    <location>
        <begin position="130"/>
        <end position="146"/>
    </location>
</feature>
<keyword evidence="3 6" id="KW-0227">DNA damage</keyword>
<dbReference type="GO" id="GO:0030983">
    <property type="term" value="F:mismatched DNA binding"/>
    <property type="evidence" value="ECO:0007669"/>
    <property type="project" value="UniProtKB-UniRule"/>
</dbReference>
<keyword evidence="2 6" id="KW-0547">Nucleotide-binding</keyword>
<dbReference type="Pfam" id="PF05190">
    <property type="entry name" value="MutS_IV"/>
    <property type="match status" value="1"/>
</dbReference>
<feature type="region of interest" description="Disordered" evidence="8">
    <location>
        <begin position="1"/>
        <end position="195"/>
    </location>
</feature>
<dbReference type="InterPro" id="IPR000432">
    <property type="entry name" value="DNA_mismatch_repair_MutS_C"/>
</dbReference>
<accession>A0A078AYF9</accession>
<dbReference type="InterPro" id="IPR007695">
    <property type="entry name" value="DNA_mismatch_repair_MutS-lik_N"/>
</dbReference>
<dbReference type="OMA" id="TPMMAQY"/>
<dbReference type="Proteomes" id="UP000039865">
    <property type="component" value="Unassembled WGS sequence"/>
</dbReference>
<dbReference type="EMBL" id="CCKQ01014486">
    <property type="protein sequence ID" value="CDW86252.1"/>
    <property type="molecule type" value="Genomic_DNA"/>
</dbReference>
<evidence type="ECO:0000256" key="8">
    <source>
        <dbReference type="SAM" id="MobiDB-lite"/>
    </source>
</evidence>
<evidence type="ECO:0000256" key="6">
    <source>
        <dbReference type="PIRNR" id="PIRNR037677"/>
    </source>
</evidence>
<dbReference type="InterPro" id="IPR017261">
    <property type="entry name" value="DNA_mismatch_repair_MutS/MSH"/>
</dbReference>
<dbReference type="SMART" id="SM00533">
    <property type="entry name" value="MUTSd"/>
    <property type="match status" value="1"/>
</dbReference>
<keyword evidence="4 6" id="KW-0067">ATP-binding</keyword>
<keyword evidence="11" id="KW-1185">Reference proteome</keyword>
<sequence length="1143" mass="131114">MQQKALTSFFSSARQSNVSQQNNQRELIQQKSRTLVESITPEKFGFKSNKTQASKQKGGHSKNAHPSVGENQNMSDESESSLMRPRTQKRPVINDDEEDSDYEGQIDIDSDDISIVLDSEEDSAEESKKKGGVKRKAPAKQQKKGGKLSEITPKPAKKNNALLKNSHASTASGTDKKQNNNRRSDISNNTNSDQILMKEETSFVDNEDQVIGGGFSSMDDILDARPKFIKEEFIKDIEGRRPDHPDFDPTSLYIPPDEWKGFTPAMFQYWEIKQHNLDKILFFKLGKFYEIFYNDAIVCQKLLDLNWMGGAKKLHIGFPEKVLDKYLVTMVNNGFKVAVIEQTETPKMMEARIKADKGKKQNQSDKCVKREICNMVTKGTFKDSNQLGYQPKFVLSVKKYSNEIGVTFFDVQTLKIYIGQFQDDDALSNFRTLLCQIRPVEVIHEREIINSDLIKMLKNSPIVPVFTPMVPKNCWGVIKTCNSLENYIGNSKIWPEPLQQLKNQDAELALQSLGMAIAFLEEALIAQQTISTGDYILYTPESQSQLEYMVLDSQALQHLEVVEAATGKFEGSLLHYLDHCKSPFGKRLLKKWVLSPMMNINKINDRLDAIEDLMTHQFETDVFRQKLSKLPDLEKLLAKIYTYSIKHRVKAIYFENVSLIKLREFRTLLKQFKGIYDLCESLVNKVQQLKSERLKKLLTTDEEGGMMPSDIKEIIKEFEKMIIWKKASNGEDEIPEPQPGLDSEFDTTNAVVDGVKRRLEDYLKEMRNKFKDRRITWSHAKYRYELEMPSELIEGNKKPDNFEFTSQRQGYQRFHTKEIKQMVDELEYAEDKLKDALTPFLCAIFQRFHEHKDLWNRALDVITELDCLCSLSIVSSQSNDEMCRPQFIDYTGEYKNSSFLDIKQLRHPCVTLNQTKAFVPNNTFVSPNDNQTVLLVTGPNMGGKSTLLRQTCMAVILAQIGCFVPAQSITLTPVDRIFTRIGASDRILEGKSTFYVEMEETKNIIQFATYQSLAIVDELGRGTSTFDGYSIAHAVLKYLVNKIRCRSLFSTHYHMLLDEFRGFPGVQNYHMACKANEEKDEVMFLYRFEKGECPMSFGINVARMAGIPRGVLDHAKKKSLEFSEKLHNLTEKVKEYKLKGNSQ</sequence>
<dbReference type="InterPro" id="IPR036678">
    <property type="entry name" value="MutS_con_dom_sf"/>
</dbReference>
<dbReference type="Gene3D" id="3.40.1170.10">
    <property type="entry name" value="DNA repair protein MutS, domain I"/>
    <property type="match status" value="1"/>
</dbReference>
<dbReference type="Gene3D" id="1.10.1420.10">
    <property type="match status" value="2"/>
</dbReference>
<feature type="domain" description="DNA mismatch repair proteins mutS family" evidence="9">
    <location>
        <begin position="1012"/>
        <end position="1028"/>
    </location>
</feature>
<evidence type="ECO:0000259" key="9">
    <source>
        <dbReference type="PROSITE" id="PS00486"/>
    </source>
</evidence>
<dbReference type="InterPro" id="IPR007861">
    <property type="entry name" value="DNA_mismatch_repair_MutS_clamp"/>
</dbReference>
<comment type="function">
    <text evidence="6 7">Component of the post-replicative DNA mismatch repair system (MMR).</text>
</comment>
<dbReference type="NCBIfam" id="NF003810">
    <property type="entry name" value="PRK05399.1"/>
    <property type="match status" value="1"/>
</dbReference>
<dbReference type="GO" id="GO:0005524">
    <property type="term" value="F:ATP binding"/>
    <property type="evidence" value="ECO:0007669"/>
    <property type="project" value="UniProtKB-UniRule"/>
</dbReference>
<feature type="compositionally biased region" description="Polar residues" evidence="8">
    <location>
        <begin position="1"/>
        <end position="10"/>
    </location>
</feature>
<dbReference type="InterPro" id="IPR007860">
    <property type="entry name" value="DNA_mmatch_repair_MutS_con_dom"/>
</dbReference>
<dbReference type="Pfam" id="PF00488">
    <property type="entry name" value="MutS_V"/>
    <property type="match status" value="1"/>
</dbReference>
<dbReference type="PROSITE" id="PS00486">
    <property type="entry name" value="DNA_MISMATCH_REPAIR_2"/>
    <property type="match status" value="1"/>
</dbReference>
<evidence type="ECO:0000256" key="2">
    <source>
        <dbReference type="ARBA" id="ARBA00022741"/>
    </source>
</evidence>